<feature type="compositionally biased region" description="Basic and acidic residues" evidence="1">
    <location>
        <begin position="330"/>
        <end position="344"/>
    </location>
</feature>
<dbReference type="Proteomes" id="UP001249240">
    <property type="component" value="Unassembled WGS sequence"/>
</dbReference>
<organism evidence="2 3">
    <name type="scientific">Enterococcus raffinosus</name>
    <dbReference type="NCBI Taxonomy" id="71452"/>
    <lineage>
        <taxon>Bacteria</taxon>
        <taxon>Bacillati</taxon>
        <taxon>Bacillota</taxon>
        <taxon>Bacilli</taxon>
        <taxon>Lactobacillales</taxon>
        <taxon>Enterococcaceae</taxon>
        <taxon>Enterococcus</taxon>
    </lineage>
</organism>
<dbReference type="AlphaFoldDB" id="A0AAW8SY82"/>
<comment type="caution">
    <text evidence="2">The sequence shown here is derived from an EMBL/GenBank/DDBJ whole genome shotgun (WGS) entry which is preliminary data.</text>
</comment>
<feature type="region of interest" description="Disordered" evidence="1">
    <location>
        <begin position="260"/>
        <end position="353"/>
    </location>
</feature>
<feature type="compositionally biased region" description="Polar residues" evidence="1">
    <location>
        <begin position="269"/>
        <end position="287"/>
    </location>
</feature>
<evidence type="ECO:0000313" key="2">
    <source>
        <dbReference type="EMBL" id="MDT2539737.1"/>
    </source>
</evidence>
<reference evidence="2" key="1">
    <citation type="submission" date="2023-03" db="EMBL/GenBank/DDBJ databases">
        <authorList>
            <person name="Shen W."/>
            <person name="Cai J."/>
        </authorList>
    </citation>
    <scope>NUCLEOTIDE SEQUENCE</scope>
    <source>
        <strain evidence="2">B646-2</strain>
    </source>
</reference>
<evidence type="ECO:0000313" key="3">
    <source>
        <dbReference type="Proteomes" id="UP001249240"/>
    </source>
</evidence>
<evidence type="ECO:0000256" key="1">
    <source>
        <dbReference type="SAM" id="MobiDB-lite"/>
    </source>
</evidence>
<protein>
    <submittedName>
        <fullName evidence="2">Glycosyltransferase family 1 protein</fullName>
    </submittedName>
</protein>
<dbReference type="RefSeq" id="WP_010745404.1">
    <property type="nucleotide sequence ID" value="NZ_BAAAXM010000062.1"/>
</dbReference>
<feature type="compositionally biased region" description="Basic residues" evidence="1">
    <location>
        <begin position="319"/>
        <end position="329"/>
    </location>
</feature>
<gene>
    <name evidence="2" type="ORF">P7D78_16510</name>
</gene>
<accession>A0AAW8SY82</accession>
<sequence>MPTKPLSQIALFKMHRENLQKRIVKFYDESQDADSVIQYLIAVLIRQCLCISDFSDFCSELVREIFLSAEPSDMLRKACPLFRGYFSSGKEWEQVTRRLYKNRNEYHRYNNRLSDCKKYIFSKTTPIEETDGQQYKIISTFEDAVGKLHTWSLQDADKHSSSIKIDAVLELMSTLTIFEKDGIRRFVKLENSDIMNCTRYPKIRKGEVLKEIEAETQPKAEMTALTKVDVNTMSEQEKLEFVKQLLPEGIVLTDTRMAQLEQEKEENSAPDTESSAVSTNDQANGASQAAVKEPPAKKKSSMPRPMALSAEKSPSMNYKKPKSAKQKKREKNDELMKRTKEGKRNSRKRKKRK</sequence>
<proteinExistence type="predicted"/>
<dbReference type="GeneID" id="67041011"/>
<dbReference type="EMBL" id="JARPXM010000021">
    <property type="protein sequence ID" value="MDT2539737.1"/>
    <property type="molecule type" value="Genomic_DNA"/>
</dbReference>
<name>A0AAW8SY82_9ENTE</name>